<evidence type="ECO:0000256" key="4">
    <source>
        <dbReference type="ARBA" id="ARBA00022516"/>
    </source>
</evidence>
<evidence type="ECO:0000256" key="6">
    <source>
        <dbReference type="ARBA" id="ARBA00022832"/>
    </source>
</evidence>
<comment type="similarity">
    <text evidence="2">Belongs to the thiolase-like superfamily. FabH family.</text>
</comment>
<dbReference type="InterPro" id="IPR016039">
    <property type="entry name" value="Thiolase-like"/>
</dbReference>
<dbReference type="InterPro" id="IPR013751">
    <property type="entry name" value="ACP_syn_III_N"/>
</dbReference>
<feature type="domain" description="Beta-ketoacyl-[acyl-carrier-protein] synthase III C-terminal" evidence="9">
    <location>
        <begin position="243"/>
        <end position="329"/>
    </location>
</feature>
<reference evidence="11" key="1">
    <citation type="submission" date="2018-06" db="EMBL/GenBank/DDBJ databases">
        <authorList>
            <person name="Zhirakovskaya E."/>
        </authorList>
    </citation>
    <scope>NUCLEOTIDE SEQUENCE</scope>
</reference>
<proteinExistence type="inferred from homology"/>
<dbReference type="Pfam" id="PF08545">
    <property type="entry name" value="ACP_syn_III"/>
    <property type="match status" value="1"/>
</dbReference>
<organism evidence="11">
    <name type="scientific">hydrothermal vent metagenome</name>
    <dbReference type="NCBI Taxonomy" id="652676"/>
    <lineage>
        <taxon>unclassified sequences</taxon>
        <taxon>metagenomes</taxon>
        <taxon>ecological metagenomes</taxon>
    </lineage>
</organism>
<keyword evidence="7" id="KW-0443">Lipid metabolism</keyword>
<name>A0A3B0REZ8_9ZZZZ</name>
<dbReference type="Gene3D" id="3.40.47.10">
    <property type="match status" value="1"/>
</dbReference>
<keyword evidence="8" id="KW-0275">Fatty acid biosynthesis</keyword>
<dbReference type="GO" id="GO:0004315">
    <property type="term" value="F:3-oxoacyl-[acyl-carrier-protein] synthase activity"/>
    <property type="evidence" value="ECO:0007669"/>
    <property type="project" value="InterPro"/>
</dbReference>
<dbReference type="GO" id="GO:0033818">
    <property type="term" value="F:beta-ketoacyl-acyl-carrier-protein synthase III activity"/>
    <property type="evidence" value="ECO:0007669"/>
    <property type="project" value="UniProtKB-EC"/>
</dbReference>
<evidence type="ECO:0000256" key="1">
    <source>
        <dbReference type="ARBA" id="ARBA00005194"/>
    </source>
</evidence>
<dbReference type="Pfam" id="PF08541">
    <property type="entry name" value="ACP_syn_III_C"/>
    <property type="match status" value="1"/>
</dbReference>
<dbReference type="PANTHER" id="PTHR43091:SF1">
    <property type="entry name" value="BETA-KETOACYL-[ACYL-CARRIER-PROTEIN] SYNTHASE III, CHLOROPLASTIC"/>
    <property type="match status" value="1"/>
</dbReference>
<dbReference type="EC" id="2.3.1.180" evidence="3"/>
<evidence type="ECO:0000259" key="10">
    <source>
        <dbReference type="Pfam" id="PF08545"/>
    </source>
</evidence>
<dbReference type="NCBIfam" id="TIGR00747">
    <property type="entry name" value="fabH"/>
    <property type="match status" value="1"/>
</dbReference>
<comment type="pathway">
    <text evidence="1">Lipid metabolism; fatty acid biosynthesis.</text>
</comment>
<evidence type="ECO:0000256" key="8">
    <source>
        <dbReference type="ARBA" id="ARBA00023160"/>
    </source>
</evidence>
<sequence>MKTNNQVRRAVIVGVGSYLPERVVTNDDLAKFVDTSDEWIRERTGIKQRHIAADGETTCDLAVHAAQRALEDAGMAASDIDLIVLATSTPDNTFPATATLVQARLGITQGSAFDIQAVCSGFVFALNTANALVITGQANNVLVIGAETFSRILDWEDRGTCVLFGDGAGAVVLSGQNGSGDNTDRGILAAKVRSDGRHYDKLFVDGGVSSTQTVGKLRMQGPEVFKHAVKNISSIITETAEIAGISVSDVDWFVPHQANKRILDGTARKLKLDPDQIVITVDMHGNTSAASVPLALDIAVKDGRIKKGDLVLLEAMGGGFTWGAVLVRW</sequence>
<evidence type="ECO:0000256" key="2">
    <source>
        <dbReference type="ARBA" id="ARBA00008642"/>
    </source>
</evidence>
<evidence type="ECO:0000256" key="7">
    <source>
        <dbReference type="ARBA" id="ARBA00023098"/>
    </source>
</evidence>
<feature type="domain" description="Beta-ketoacyl-[acyl-carrier-protein] synthase III N-terminal" evidence="10">
    <location>
        <begin position="113"/>
        <end position="196"/>
    </location>
</feature>
<protein>
    <recommendedName>
        <fullName evidence="3">beta-ketoacyl-[acyl-carrier-protein] synthase III</fullName>
        <ecNumber evidence="3">2.3.1.180</ecNumber>
    </recommendedName>
</protein>
<dbReference type="InterPro" id="IPR013747">
    <property type="entry name" value="ACP_syn_III_C"/>
</dbReference>
<keyword evidence="11" id="KW-0012">Acyltransferase</keyword>
<keyword evidence="4" id="KW-0444">Lipid biosynthesis</keyword>
<dbReference type="SUPFAM" id="SSF53901">
    <property type="entry name" value="Thiolase-like"/>
    <property type="match status" value="1"/>
</dbReference>
<dbReference type="AlphaFoldDB" id="A0A3B0REZ8"/>
<evidence type="ECO:0000256" key="5">
    <source>
        <dbReference type="ARBA" id="ARBA00022679"/>
    </source>
</evidence>
<evidence type="ECO:0000259" key="9">
    <source>
        <dbReference type="Pfam" id="PF08541"/>
    </source>
</evidence>
<dbReference type="FunFam" id="3.40.47.10:FF:000004">
    <property type="entry name" value="3-oxoacyl-[acyl-carrier-protein] synthase 3"/>
    <property type="match status" value="1"/>
</dbReference>
<gene>
    <name evidence="11" type="ORF">MNBD_ALPHA08-1506</name>
</gene>
<dbReference type="PANTHER" id="PTHR43091">
    <property type="entry name" value="3-OXOACYL-[ACYL-CARRIER-PROTEIN] SYNTHASE"/>
    <property type="match status" value="1"/>
</dbReference>
<dbReference type="CDD" id="cd00830">
    <property type="entry name" value="KAS_III"/>
    <property type="match status" value="1"/>
</dbReference>
<dbReference type="GO" id="GO:0006633">
    <property type="term" value="P:fatty acid biosynthetic process"/>
    <property type="evidence" value="ECO:0007669"/>
    <property type="project" value="UniProtKB-KW"/>
</dbReference>
<dbReference type="InterPro" id="IPR004655">
    <property type="entry name" value="FabH"/>
</dbReference>
<dbReference type="NCBIfam" id="NF006829">
    <property type="entry name" value="PRK09352.1"/>
    <property type="match status" value="1"/>
</dbReference>
<dbReference type="EMBL" id="UOEC01000076">
    <property type="protein sequence ID" value="VAV90307.1"/>
    <property type="molecule type" value="Genomic_DNA"/>
</dbReference>
<keyword evidence="6" id="KW-0276">Fatty acid metabolism</keyword>
<keyword evidence="5 11" id="KW-0808">Transferase</keyword>
<dbReference type="HAMAP" id="MF_01815">
    <property type="entry name" value="FabH"/>
    <property type="match status" value="1"/>
</dbReference>
<accession>A0A3B0REZ8</accession>
<evidence type="ECO:0000256" key="3">
    <source>
        <dbReference type="ARBA" id="ARBA00012333"/>
    </source>
</evidence>
<evidence type="ECO:0000313" key="11">
    <source>
        <dbReference type="EMBL" id="VAV90307.1"/>
    </source>
</evidence>